<name>A0AAW2FWP3_9HYME</name>
<sequence length="128" mass="15402">MYTRDSLLARGCIMHIERRGARARTRHCIDCFCMWEIIKGNAFQVSSLCDNNETLIKFPLPRIVHKSRTNSLYETIRNVRTRVRTLSLFRCKREIERSRSAFCIEKCGCFLFFLIVPRHRQSWMDRRR</sequence>
<comment type="caution">
    <text evidence="1">The sequence shown here is derived from an EMBL/GenBank/DDBJ whole genome shotgun (WGS) entry which is preliminary data.</text>
</comment>
<accession>A0AAW2FWP3</accession>
<keyword evidence="2" id="KW-1185">Reference proteome</keyword>
<gene>
    <name evidence="1" type="ORF">PUN28_009203</name>
</gene>
<reference evidence="1 2" key="1">
    <citation type="submission" date="2023-03" db="EMBL/GenBank/DDBJ databases">
        <title>High recombination rates correlate with genetic variation in Cardiocondyla obscurior ants.</title>
        <authorList>
            <person name="Errbii M."/>
        </authorList>
    </citation>
    <scope>NUCLEOTIDE SEQUENCE [LARGE SCALE GENOMIC DNA]</scope>
    <source>
        <strain evidence="1">Alpha-2009</strain>
        <tissue evidence="1">Whole body</tissue>
    </source>
</reference>
<dbReference type="Proteomes" id="UP001430953">
    <property type="component" value="Unassembled WGS sequence"/>
</dbReference>
<protein>
    <submittedName>
        <fullName evidence="1">Uncharacterized protein</fullName>
    </submittedName>
</protein>
<dbReference type="EMBL" id="JADYXP020000008">
    <property type="protein sequence ID" value="KAL0118380.1"/>
    <property type="molecule type" value="Genomic_DNA"/>
</dbReference>
<evidence type="ECO:0000313" key="2">
    <source>
        <dbReference type="Proteomes" id="UP001430953"/>
    </source>
</evidence>
<organism evidence="1 2">
    <name type="scientific">Cardiocondyla obscurior</name>
    <dbReference type="NCBI Taxonomy" id="286306"/>
    <lineage>
        <taxon>Eukaryota</taxon>
        <taxon>Metazoa</taxon>
        <taxon>Ecdysozoa</taxon>
        <taxon>Arthropoda</taxon>
        <taxon>Hexapoda</taxon>
        <taxon>Insecta</taxon>
        <taxon>Pterygota</taxon>
        <taxon>Neoptera</taxon>
        <taxon>Endopterygota</taxon>
        <taxon>Hymenoptera</taxon>
        <taxon>Apocrita</taxon>
        <taxon>Aculeata</taxon>
        <taxon>Formicoidea</taxon>
        <taxon>Formicidae</taxon>
        <taxon>Myrmicinae</taxon>
        <taxon>Cardiocondyla</taxon>
    </lineage>
</organism>
<proteinExistence type="predicted"/>
<dbReference type="AlphaFoldDB" id="A0AAW2FWP3"/>
<evidence type="ECO:0000313" key="1">
    <source>
        <dbReference type="EMBL" id="KAL0118380.1"/>
    </source>
</evidence>